<feature type="transmembrane region" description="Helical" evidence="1">
    <location>
        <begin position="142"/>
        <end position="160"/>
    </location>
</feature>
<feature type="transmembrane region" description="Helical" evidence="1">
    <location>
        <begin position="368"/>
        <end position="388"/>
    </location>
</feature>
<keyword evidence="1" id="KW-0812">Transmembrane</keyword>
<feature type="transmembrane region" description="Helical" evidence="1">
    <location>
        <begin position="180"/>
        <end position="200"/>
    </location>
</feature>
<proteinExistence type="predicted"/>
<evidence type="ECO:0000313" key="3">
    <source>
        <dbReference type="Proteomes" id="UP000755585"/>
    </source>
</evidence>
<dbReference type="EMBL" id="JAGINT010000002">
    <property type="protein sequence ID" value="MBP2355592.1"/>
    <property type="molecule type" value="Genomic_DNA"/>
</dbReference>
<keyword evidence="1" id="KW-1133">Transmembrane helix</keyword>
<feature type="transmembrane region" description="Helical" evidence="1">
    <location>
        <begin position="303"/>
        <end position="325"/>
    </location>
</feature>
<sequence>MAIPLATTGTATFDQIAIVTGVVGCLYVALAVLLWRERTGHGTLVGRFADTIGRLDGAPRWAALTPYLHAVSLLACAFGVWWDIAIHIDRGRDTGPFGTAAHYPIFFGILGVIVSGVLPIALARKPLPARIIKLTKGWRIPCSAALVTVCGTFALVGFPLDDVWHRLFGEDVTLWGPTHLLMIGGVVFSIFARLLAIAEVEQLGPVWQSSQDLAGPNKRRIFQEMVSVGALLIAWDLFSTEFNYGVPQFPLILQPILIAFGATLGFTILRARRGPGSTFVALGVYLLIRGGIAYAVAEPLGQIVGHFPLLIVEAVLVEVTAFALGNKNRFRLGLVAGVLIGTVGVVAEYAWSHVWMPIAWPSSMLPSAIGYGVVVGAGAGLVGAWLATRYAEVAGEERATGIKPVRAVAVRRTHQLGAVGLVAVAATVFFCVPRSADPGVSGVVSLERVATGAEPTAYVTISLTPADAAAQVDSARWFEALAWQGGGLVYHPMEKVAEGTYRSRGALPMYGKWKSMVRLHQGQRDMVAAWVYAPEDAAIAKPVVQVSNGQTVEFIDEQQVLRREERTDVPRWMWNAGYALLAVVGLLEVAGIAWLVGRGARGGRMRAAHLAADEREREIA</sequence>
<feature type="transmembrane region" description="Helical" evidence="1">
    <location>
        <begin position="276"/>
        <end position="297"/>
    </location>
</feature>
<feature type="transmembrane region" description="Helical" evidence="1">
    <location>
        <begin position="61"/>
        <end position="82"/>
    </location>
</feature>
<dbReference type="Proteomes" id="UP000755585">
    <property type="component" value="Unassembled WGS sequence"/>
</dbReference>
<organism evidence="2 3">
    <name type="scientific">Kribbella aluminosa</name>
    <dbReference type="NCBI Taxonomy" id="416017"/>
    <lineage>
        <taxon>Bacteria</taxon>
        <taxon>Bacillati</taxon>
        <taxon>Actinomycetota</taxon>
        <taxon>Actinomycetes</taxon>
        <taxon>Propionibacteriales</taxon>
        <taxon>Kribbellaceae</taxon>
        <taxon>Kribbella</taxon>
    </lineage>
</organism>
<protein>
    <submittedName>
        <fullName evidence="2">Uncharacterized protein</fullName>
    </submittedName>
</protein>
<feature type="transmembrane region" description="Helical" evidence="1">
    <location>
        <begin position="221"/>
        <end position="239"/>
    </location>
</feature>
<name>A0ABS4UVC7_9ACTN</name>
<feature type="transmembrane region" description="Helical" evidence="1">
    <location>
        <begin position="16"/>
        <end position="35"/>
    </location>
</feature>
<keyword evidence="3" id="KW-1185">Reference proteome</keyword>
<reference evidence="2 3" key="1">
    <citation type="submission" date="2021-03" db="EMBL/GenBank/DDBJ databases">
        <title>Sequencing the genomes of 1000 actinobacteria strains.</title>
        <authorList>
            <person name="Klenk H.-P."/>
        </authorList>
    </citation>
    <scope>NUCLEOTIDE SEQUENCE [LARGE SCALE GENOMIC DNA]</scope>
    <source>
        <strain evidence="2 3">DSM 18824</strain>
    </source>
</reference>
<keyword evidence="1" id="KW-0472">Membrane</keyword>
<gene>
    <name evidence="2" type="ORF">JOF29_006702</name>
</gene>
<feature type="transmembrane region" description="Helical" evidence="1">
    <location>
        <begin position="251"/>
        <end position="269"/>
    </location>
</feature>
<feature type="transmembrane region" description="Helical" evidence="1">
    <location>
        <begin position="332"/>
        <end position="356"/>
    </location>
</feature>
<accession>A0ABS4UVC7</accession>
<comment type="caution">
    <text evidence="2">The sequence shown here is derived from an EMBL/GenBank/DDBJ whole genome shotgun (WGS) entry which is preliminary data.</text>
</comment>
<evidence type="ECO:0000313" key="2">
    <source>
        <dbReference type="EMBL" id="MBP2355592.1"/>
    </source>
</evidence>
<feature type="transmembrane region" description="Helical" evidence="1">
    <location>
        <begin position="102"/>
        <end position="122"/>
    </location>
</feature>
<evidence type="ECO:0000256" key="1">
    <source>
        <dbReference type="SAM" id="Phobius"/>
    </source>
</evidence>
<feature type="transmembrane region" description="Helical" evidence="1">
    <location>
        <begin position="576"/>
        <end position="596"/>
    </location>
</feature>
<dbReference type="RefSeq" id="WP_209698241.1">
    <property type="nucleotide sequence ID" value="NZ_BAAAVU010000017.1"/>
</dbReference>